<proteinExistence type="predicted"/>
<evidence type="ECO:0000313" key="1">
    <source>
        <dbReference type="EMBL" id="EFP75166.1"/>
    </source>
</evidence>
<dbReference type="GO" id="GO:0005829">
    <property type="term" value="C:cytosol"/>
    <property type="evidence" value="ECO:0000318"/>
    <property type="project" value="GO_Central"/>
</dbReference>
<dbReference type="VEuPathDB" id="FungiDB:PGTG_01759"/>
<protein>
    <submittedName>
        <fullName evidence="1">Uncharacterized protein</fullName>
    </submittedName>
</protein>
<dbReference type="Proteomes" id="UP000008783">
    <property type="component" value="Unassembled WGS sequence"/>
</dbReference>
<dbReference type="GO" id="GO:0017057">
    <property type="term" value="F:6-phosphogluconolactonase activity"/>
    <property type="evidence" value="ECO:0000318"/>
    <property type="project" value="GO_Central"/>
</dbReference>
<reference evidence="2" key="2">
    <citation type="journal article" date="2011" name="Proc. Natl. Acad. Sci. U.S.A.">
        <title>Obligate biotrophy features unraveled by the genomic analysis of rust fungi.</title>
        <authorList>
            <person name="Duplessis S."/>
            <person name="Cuomo C.A."/>
            <person name="Lin Y.-C."/>
            <person name="Aerts A."/>
            <person name="Tisserant E."/>
            <person name="Veneault-Fourrey C."/>
            <person name="Joly D.L."/>
            <person name="Hacquard S."/>
            <person name="Amselem J."/>
            <person name="Cantarel B.L."/>
            <person name="Chiu R."/>
            <person name="Coutinho P.M."/>
            <person name="Feau N."/>
            <person name="Field M."/>
            <person name="Frey P."/>
            <person name="Gelhaye E."/>
            <person name="Goldberg J."/>
            <person name="Grabherr M.G."/>
            <person name="Kodira C.D."/>
            <person name="Kohler A."/>
            <person name="Kuees U."/>
            <person name="Lindquist E.A."/>
            <person name="Lucas S.M."/>
            <person name="Mago R."/>
            <person name="Mauceli E."/>
            <person name="Morin E."/>
            <person name="Murat C."/>
            <person name="Pangilinan J.L."/>
            <person name="Park R."/>
            <person name="Pearson M."/>
            <person name="Quesneville H."/>
            <person name="Rouhier N."/>
            <person name="Sakthikumar S."/>
            <person name="Salamov A.A."/>
            <person name="Schmutz J."/>
            <person name="Selles B."/>
            <person name="Shapiro H."/>
            <person name="Tanguay P."/>
            <person name="Tuskan G.A."/>
            <person name="Henrissat B."/>
            <person name="Van de Peer Y."/>
            <person name="Rouze P."/>
            <person name="Ellis J.G."/>
            <person name="Dodds P.N."/>
            <person name="Schein J.E."/>
            <person name="Zhong S."/>
            <person name="Hamelin R.C."/>
            <person name="Grigoriev I.V."/>
            <person name="Szabo L.J."/>
            <person name="Martin F."/>
        </authorList>
    </citation>
    <scope>NUCLEOTIDE SEQUENCE [LARGE SCALE GENOMIC DNA]</scope>
    <source>
        <strain evidence="2">CRL 75-36-700-3 / race SCCL</strain>
    </source>
</reference>
<dbReference type="AlphaFoldDB" id="E3JSZ1"/>
<organism evidence="1 2">
    <name type="scientific">Puccinia graminis f. sp. tritici (strain CRL 75-36-700-3 / race SCCL)</name>
    <name type="common">Black stem rust fungus</name>
    <dbReference type="NCBI Taxonomy" id="418459"/>
    <lineage>
        <taxon>Eukaryota</taxon>
        <taxon>Fungi</taxon>
        <taxon>Dikarya</taxon>
        <taxon>Basidiomycota</taxon>
        <taxon>Pucciniomycotina</taxon>
        <taxon>Pucciniomycetes</taxon>
        <taxon>Pucciniales</taxon>
        <taxon>Pucciniaceae</taxon>
        <taxon>Puccinia</taxon>
    </lineage>
</organism>
<dbReference type="GO" id="GO:0009051">
    <property type="term" value="P:pentose-phosphate shunt, oxidative branch"/>
    <property type="evidence" value="ECO:0000318"/>
    <property type="project" value="GO_Central"/>
</dbReference>
<dbReference type="KEGG" id="pgr:PGTG_01759"/>
<dbReference type="EMBL" id="DS178263">
    <property type="protein sequence ID" value="EFP75166.1"/>
    <property type="molecule type" value="Genomic_DNA"/>
</dbReference>
<name>E3JSZ1_PUCGT</name>
<sequence>MFSFFHSSSPSHPINKALAKIKTHSSPPPSHGVPRGTTQIAHIDQVNPSLAIPIRLRNPGHVSSAKTHHRQQLERLVETEELLAAEEDNWHIQQQIMLRQATLEREQIELDNHLEDECKVREEQPNGLRATQVLNEPHQLRPCPPSTVPSVSGALLYLRLPDPHRSSPEQWAFILLCLLARAVTPITPFRPLVTVCRPQWTRPTSAPKPKPVIAAGERSGLLLPEVGPPSPISPLSTPQFSGHPEERSFQPHFEPSYPVQHGSIFNQAPTPEFHWHPLQDPRGSGVLNRGKPFALAPTKAMNNELRFHPAPVAPLDSHREFIGSLAFASEFTSSYHHHESYFPRTCSSTYSSQ</sequence>
<gene>
    <name evidence="1" type="ORF">PGTG_01759</name>
</gene>
<dbReference type="InParanoid" id="E3JSZ1"/>
<reference key="1">
    <citation type="submission" date="2007-01" db="EMBL/GenBank/DDBJ databases">
        <title>The Genome Sequence of Puccinia graminis f. sp. tritici Strain CRL 75-36-700-3.</title>
        <authorList>
            <consortium name="The Broad Institute Genome Sequencing Platform"/>
            <person name="Birren B."/>
            <person name="Lander E."/>
            <person name="Galagan J."/>
            <person name="Nusbaum C."/>
            <person name="Devon K."/>
            <person name="Cuomo C."/>
            <person name="Jaffe D."/>
            <person name="Butler J."/>
            <person name="Alvarez P."/>
            <person name="Gnerre S."/>
            <person name="Grabherr M."/>
            <person name="Mauceli E."/>
            <person name="Brockman W."/>
            <person name="Young S."/>
            <person name="LaButti K."/>
            <person name="Sykes S."/>
            <person name="DeCaprio D."/>
            <person name="Crawford M."/>
            <person name="Koehrsen M."/>
            <person name="Engels R."/>
            <person name="Montgomery P."/>
            <person name="Pearson M."/>
            <person name="Howarth C."/>
            <person name="Larson L."/>
            <person name="White J."/>
            <person name="Zeng Q."/>
            <person name="Kodira C."/>
            <person name="Yandava C."/>
            <person name="Alvarado L."/>
            <person name="O'Leary S."/>
            <person name="Szabo L."/>
            <person name="Dean R."/>
            <person name="Schein J."/>
        </authorList>
    </citation>
    <scope>NUCLEOTIDE SEQUENCE</scope>
    <source>
        <strain>CRL 75-36-700-3</strain>
    </source>
</reference>
<keyword evidence="2" id="KW-1185">Reference proteome</keyword>
<accession>E3JSZ1</accession>
<dbReference type="GeneID" id="10547608"/>
<dbReference type="HOGENOM" id="CLU_785587_0_0_1"/>
<evidence type="ECO:0000313" key="2">
    <source>
        <dbReference type="Proteomes" id="UP000008783"/>
    </source>
</evidence>
<dbReference type="RefSeq" id="XP_003319585.1">
    <property type="nucleotide sequence ID" value="XM_003319537.1"/>
</dbReference>